<dbReference type="InterPro" id="IPR006424">
    <property type="entry name" value="Glyceraldehyde-3-P_DH_1"/>
</dbReference>
<evidence type="ECO:0000313" key="16">
    <source>
        <dbReference type="Proteomes" id="UP000007755"/>
    </source>
</evidence>
<evidence type="ECO:0000256" key="5">
    <source>
        <dbReference type="ARBA" id="ARBA00023027"/>
    </source>
</evidence>
<comment type="pathway">
    <text evidence="1 13">Carbohydrate degradation; glycolysis; pyruvate from D-glyceraldehyde 3-phosphate: step 1/5.</text>
</comment>
<dbReference type="UniPathway" id="UPA00109">
    <property type="reaction ID" value="UER00184"/>
</dbReference>
<dbReference type="PANTHER" id="PTHR10836">
    <property type="entry name" value="GLYCERALDEHYDE 3-PHOSPHATE DEHYDROGENASE"/>
    <property type="match status" value="1"/>
</dbReference>
<feature type="binding site" evidence="10">
    <location>
        <position position="93"/>
    </location>
    <ligand>
        <name>NAD(+)</name>
        <dbReference type="ChEBI" id="CHEBI:57540"/>
    </ligand>
</feature>
<evidence type="ECO:0000256" key="8">
    <source>
        <dbReference type="PIRSR" id="PIRSR000149-1"/>
    </source>
</evidence>
<dbReference type="GO" id="GO:0006096">
    <property type="term" value="P:glycolytic process"/>
    <property type="evidence" value="ECO:0007669"/>
    <property type="project" value="UniProtKB-UniPathway"/>
</dbReference>
<protein>
    <recommendedName>
        <fullName evidence="13">Glyceraldehyde-3-phosphate dehydrogenase</fullName>
        <ecNumber evidence="13">1.2.1.12</ecNumber>
    </recommendedName>
</protein>
<evidence type="ECO:0000256" key="2">
    <source>
        <dbReference type="ARBA" id="ARBA00007406"/>
    </source>
</evidence>
<feature type="site" description="Activates thiol group during catalysis" evidence="11">
    <location>
        <position position="192"/>
    </location>
</feature>
<dbReference type="Pfam" id="PF00044">
    <property type="entry name" value="Gp_dh_N"/>
    <property type="match status" value="1"/>
</dbReference>
<dbReference type="EC" id="1.2.1.12" evidence="13"/>
<dbReference type="PIRSF" id="PIRSF000149">
    <property type="entry name" value="GAP_DH"/>
    <property type="match status" value="1"/>
</dbReference>
<feature type="active site" description="Nucleophile" evidence="8">
    <location>
        <position position="165"/>
    </location>
</feature>
<dbReference type="Gene3D" id="3.30.360.10">
    <property type="entry name" value="Dihydrodipicolinate Reductase, domain 2"/>
    <property type="match status" value="1"/>
</dbReference>
<dbReference type="InterPro" id="IPR020830">
    <property type="entry name" value="GlycerAld_3-P_DH_AS"/>
</dbReference>
<name>F4WH18_ACREC</name>
<dbReference type="PROSITE" id="PS00071">
    <property type="entry name" value="GAPDH"/>
    <property type="match status" value="1"/>
</dbReference>
<feature type="binding site" evidence="10">
    <location>
        <begin position="27"/>
        <end position="28"/>
    </location>
    <ligand>
        <name>NAD(+)</name>
        <dbReference type="ChEBI" id="CHEBI:57540"/>
    </ligand>
</feature>
<dbReference type="CDD" id="cd05214">
    <property type="entry name" value="GAPDH_I_N"/>
    <property type="match status" value="1"/>
</dbReference>
<feature type="domain" description="Glyceraldehyde 3-phosphate dehydrogenase NAD(P) binding" evidence="14">
    <location>
        <begin position="18"/>
        <end position="165"/>
    </location>
</feature>
<evidence type="ECO:0000256" key="13">
    <source>
        <dbReference type="RuleBase" id="RU361160"/>
    </source>
</evidence>
<dbReference type="GO" id="GO:0019682">
    <property type="term" value="P:glyceraldehyde-3-phosphate metabolic process"/>
    <property type="evidence" value="ECO:0007669"/>
    <property type="project" value="UniProtKB-ARBA"/>
</dbReference>
<feature type="binding site" evidence="9">
    <location>
        <position position="195"/>
    </location>
    <ligand>
        <name>D-glyceraldehyde 3-phosphate</name>
        <dbReference type="ChEBI" id="CHEBI:59776"/>
    </ligand>
</feature>
<keyword evidence="4 13" id="KW-0560">Oxidoreductase</keyword>
<comment type="subunit">
    <text evidence="3 13">Homotetramer.</text>
</comment>
<dbReference type="SUPFAM" id="SSF55347">
    <property type="entry name" value="Glyceraldehyde-3-phosphate dehydrogenase-like, C-terminal domain"/>
    <property type="match status" value="1"/>
</dbReference>
<dbReference type="InterPro" id="IPR020828">
    <property type="entry name" value="GlycerAld_3-P_DH_NAD(P)-bd"/>
</dbReference>
<dbReference type="NCBIfam" id="TIGR01534">
    <property type="entry name" value="GAPDH-I"/>
    <property type="match status" value="1"/>
</dbReference>
<gene>
    <name evidence="15" type="ORF">G5I_04970</name>
</gene>
<dbReference type="PANTHER" id="PTHR10836:SF76">
    <property type="entry name" value="GLYCERALDEHYDE-3-PHOSPHATE DEHYDROGENASE-RELATED"/>
    <property type="match status" value="1"/>
</dbReference>
<evidence type="ECO:0000256" key="1">
    <source>
        <dbReference type="ARBA" id="ARBA00004869"/>
    </source>
</evidence>
<sequence length="349" mass="37315">MSSNVLGRFCSCTQDNMSKIGINGFGRIGRLVLRASLERGGQVVAINDPFIGLDYMVYMFKYDSTHGKFKGEVKAEGNCLVVNGNKIAVFSEREPKAIPWAKAGAEYIVESTGVFTTIEKASAHLEGGAKKVIISAPSADAPMFVVGVNLEAYDPSFKVVSNASCTTNCLAPLAKVVHDNFEIIEGLMTTVHAITATQKTVDGPSGKLWRDGRGAAQNIIPAATGAAKAVGKVIPALNGKLTGMAFRVPVHNVSVVDLTVRLGKPASYDAIKAKVKEAADGPLKGILGYTEDDVVSSDFIGDNHSSIFDAKAGIPLNDNFVKLISWYDNEFGYSSRVIDLIKFMQTKDN</sequence>
<evidence type="ECO:0000259" key="14">
    <source>
        <dbReference type="SMART" id="SM00846"/>
    </source>
</evidence>
<dbReference type="InterPro" id="IPR020829">
    <property type="entry name" value="GlycerAld_3-P_DH_cat"/>
</dbReference>
<dbReference type="Proteomes" id="UP000007755">
    <property type="component" value="Unassembled WGS sequence"/>
</dbReference>
<evidence type="ECO:0000256" key="11">
    <source>
        <dbReference type="PIRSR" id="PIRSR000149-4"/>
    </source>
</evidence>
<evidence type="ECO:0000256" key="4">
    <source>
        <dbReference type="ARBA" id="ARBA00023002"/>
    </source>
</evidence>
<dbReference type="FunFam" id="3.40.50.720:FF:000266">
    <property type="entry name" value="Glyceraldehyde-3-phosphate dehydrogenase"/>
    <property type="match status" value="1"/>
</dbReference>
<evidence type="ECO:0000256" key="6">
    <source>
        <dbReference type="ARBA" id="ARBA00023152"/>
    </source>
</evidence>
<dbReference type="Pfam" id="PF02800">
    <property type="entry name" value="Gp_dh_C"/>
    <property type="match status" value="1"/>
</dbReference>
<dbReference type="GO" id="GO:0006006">
    <property type="term" value="P:glucose metabolic process"/>
    <property type="evidence" value="ECO:0007669"/>
    <property type="project" value="InterPro"/>
</dbReference>
<keyword evidence="5 10" id="KW-0520">NAD</keyword>
<dbReference type="SMART" id="SM00846">
    <property type="entry name" value="Gp_dh_N"/>
    <property type="match status" value="1"/>
</dbReference>
<keyword evidence="16" id="KW-1185">Reference proteome</keyword>
<dbReference type="InParanoid" id="F4WH18"/>
<dbReference type="SUPFAM" id="SSF51735">
    <property type="entry name" value="NAD(P)-binding Rossmann-fold domains"/>
    <property type="match status" value="1"/>
</dbReference>
<dbReference type="InterPro" id="IPR036291">
    <property type="entry name" value="NAD(P)-bd_dom_sf"/>
</dbReference>
<feature type="binding site" evidence="9">
    <location>
        <begin position="164"/>
        <end position="166"/>
    </location>
    <ligand>
        <name>D-glyceraldehyde 3-phosphate</name>
        <dbReference type="ChEBI" id="CHEBI:59776"/>
    </ligand>
</feature>
<dbReference type="FunCoup" id="F4WH18">
    <property type="interactions" value="413"/>
</dbReference>
<evidence type="ECO:0000256" key="12">
    <source>
        <dbReference type="RuleBase" id="RU000397"/>
    </source>
</evidence>
<dbReference type="GO" id="GO:0004365">
    <property type="term" value="F:glyceraldehyde-3-phosphate dehydrogenase (NAD+) (phosphorylating) activity"/>
    <property type="evidence" value="ECO:0007669"/>
    <property type="project" value="UniProtKB-UniRule"/>
</dbReference>
<dbReference type="GO" id="GO:0005829">
    <property type="term" value="C:cytosol"/>
    <property type="evidence" value="ECO:0007669"/>
    <property type="project" value="TreeGrafter"/>
</dbReference>
<keyword evidence="10" id="KW-0547">Nucleotide-binding</keyword>
<organism evidence="16">
    <name type="scientific">Acromyrmex echinatior</name>
    <name type="common">Panamanian leafcutter ant</name>
    <name type="synonym">Acromyrmex octospinosus echinatior</name>
    <dbReference type="NCBI Taxonomy" id="103372"/>
    <lineage>
        <taxon>Eukaryota</taxon>
        <taxon>Metazoa</taxon>
        <taxon>Ecdysozoa</taxon>
        <taxon>Arthropoda</taxon>
        <taxon>Hexapoda</taxon>
        <taxon>Insecta</taxon>
        <taxon>Pterygota</taxon>
        <taxon>Neoptera</taxon>
        <taxon>Endopterygota</taxon>
        <taxon>Hymenoptera</taxon>
        <taxon>Apocrita</taxon>
        <taxon>Aculeata</taxon>
        <taxon>Formicoidea</taxon>
        <taxon>Formicidae</taxon>
        <taxon>Myrmicinae</taxon>
        <taxon>Acromyrmex</taxon>
    </lineage>
</organism>
<proteinExistence type="inferred from homology"/>
<evidence type="ECO:0000256" key="3">
    <source>
        <dbReference type="ARBA" id="ARBA00011881"/>
    </source>
</evidence>
<feature type="binding site" evidence="10">
    <location>
        <position position="48"/>
    </location>
    <ligand>
        <name>NAD(+)</name>
        <dbReference type="ChEBI" id="CHEBI:57540"/>
    </ligand>
</feature>
<dbReference type="AlphaFoldDB" id="F4WH18"/>
<evidence type="ECO:0000313" key="15">
    <source>
        <dbReference type="EMBL" id="EGI66497.1"/>
    </source>
</evidence>
<feature type="binding site" evidence="10">
    <location>
        <position position="135"/>
    </location>
    <ligand>
        <name>NAD(+)</name>
        <dbReference type="ChEBI" id="CHEBI:57540"/>
    </ligand>
</feature>
<feature type="binding site" evidence="10">
    <location>
        <position position="329"/>
    </location>
    <ligand>
        <name>NAD(+)</name>
        <dbReference type="ChEBI" id="CHEBI:57540"/>
    </ligand>
</feature>
<dbReference type="EMBL" id="GL888148">
    <property type="protein sequence ID" value="EGI66497.1"/>
    <property type="molecule type" value="Genomic_DNA"/>
</dbReference>
<dbReference type="Gene3D" id="3.40.50.720">
    <property type="entry name" value="NAD(P)-binding Rossmann-like Domain"/>
    <property type="match status" value="1"/>
</dbReference>
<comment type="similarity">
    <text evidence="2 12">Belongs to the glyceraldehyde-3-phosphate dehydrogenase family.</text>
</comment>
<feature type="binding site" evidence="9">
    <location>
        <begin position="224"/>
        <end position="225"/>
    </location>
    <ligand>
        <name>D-glyceraldehyde 3-phosphate</name>
        <dbReference type="ChEBI" id="CHEBI:59776"/>
    </ligand>
</feature>
<dbReference type="STRING" id="103372.F4WH18"/>
<evidence type="ECO:0000256" key="7">
    <source>
        <dbReference type="ARBA" id="ARBA00047698"/>
    </source>
</evidence>
<dbReference type="OrthoDB" id="1152826at2759"/>
<dbReference type="PRINTS" id="PR00078">
    <property type="entry name" value="G3PDHDRGNASE"/>
</dbReference>
<comment type="catalytic activity">
    <reaction evidence="7 13">
        <text>D-glyceraldehyde 3-phosphate + phosphate + NAD(+) = (2R)-3-phospho-glyceroyl phosphate + NADH + H(+)</text>
        <dbReference type="Rhea" id="RHEA:10300"/>
        <dbReference type="ChEBI" id="CHEBI:15378"/>
        <dbReference type="ChEBI" id="CHEBI:43474"/>
        <dbReference type="ChEBI" id="CHEBI:57540"/>
        <dbReference type="ChEBI" id="CHEBI:57604"/>
        <dbReference type="ChEBI" id="CHEBI:57945"/>
        <dbReference type="ChEBI" id="CHEBI:59776"/>
        <dbReference type="EC" id="1.2.1.12"/>
    </reaction>
</comment>
<accession>F4WH18</accession>
<evidence type="ECO:0000256" key="9">
    <source>
        <dbReference type="PIRSR" id="PIRSR000149-2"/>
    </source>
</evidence>
<dbReference type="InterPro" id="IPR020831">
    <property type="entry name" value="GlycerAld/Erythrose_P_DH"/>
</dbReference>
<dbReference type="CDD" id="cd18126">
    <property type="entry name" value="GAPDH_I_C"/>
    <property type="match status" value="1"/>
</dbReference>
<dbReference type="FunFam" id="3.30.360.10:FF:000001">
    <property type="entry name" value="Glyceraldehyde-3-phosphate dehydrogenase"/>
    <property type="match status" value="1"/>
</dbReference>
<dbReference type="eggNOG" id="KOG0657">
    <property type="taxonomic scope" value="Eukaryota"/>
</dbReference>
<reference evidence="15" key="1">
    <citation type="submission" date="2011-02" db="EMBL/GenBank/DDBJ databases">
        <title>The genome of the leaf-cutting ant Acromyrmex echinatior suggests key adaptations to social evolution and fungus farming.</title>
        <authorList>
            <person name="Nygaard S."/>
            <person name="Zhang G."/>
        </authorList>
    </citation>
    <scope>NUCLEOTIDE SEQUENCE</scope>
</reference>
<keyword evidence="6 13" id="KW-0324">Glycolysis</keyword>
<dbReference type="GO" id="GO:0051287">
    <property type="term" value="F:NAD binding"/>
    <property type="evidence" value="ECO:0007669"/>
    <property type="project" value="UniProtKB-UniRule"/>
</dbReference>
<dbReference type="GO" id="GO:0050661">
    <property type="term" value="F:NADP binding"/>
    <property type="evidence" value="ECO:0007669"/>
    <property type="project" value="InterPro"/>
</dbReference>
<evidence type="ECO:0000256" key="10">
    <source>
        <dbReference type="PIRSR" id="PIRSR000149-3"/>
    </source>
</evidence>
<feature type="binding site" evidence="9">
    <location>
        <position position="247"/>
    </location>
    <ligand>
        <name>D-glyceraldehyde 3-phosphate</name>
        <dbReference type="ChEBI" id="CHEBI:59776"/>
    </ligand>
</feature>